<protein>
    <recommendedName>
        <fullName evidence="8 9">Ferrochelatase</fullName>
        <ecNumber evidence="8 9">4.98.1.1</ecNumber>
    </recommendedName>
    <alternativeName>
        <fullName evidence="8">Heme synthase</fullName>
    </alternativeName>
    <alternativeName>
        <fullName evidence="8">Protoheme ferro-lyase</fullName>
    </alternativeName>
</protein>
<evidence type="ECO:0000256" key="1">
    <source>
        <dbReference type="ARBA" id="ARBA00007718"/>
    </source>
</evidence>
<dbReference type="EMBL" id="CP021081">
    <property type="protein sequence ID" value="ASN80537.1"/>
    <property type="molecule type" value="Genomic_DNA"/>
</dbReference>
<dbReference type="HAMAP" id="MF_00323">
    <property type="entry name" value="Ferrochelatase"/>
    <property type="match status" value="1"/>
</dbReference>
<dbReference type="GO" id="GO:0005737">
    <property type="term" value="C:cytoplasm"/>
    <property type="evidence" value="ECO:0007669"/>
    <property type="project" value="UniProtKB-SubCell"/>
</dbReference>
<dbReference type="EC" id="4.98.1.1" evidence="8 9"/>
<keyword evidence="8 9" id="KW-0963">Cytoplasm</keyword>
<keyword evidence="5 8" id="KW-0456">Lyase</keyword>
<dbReference type="UniPathway" id="UPA00252">
    <property type="reaction ID" value="UER00325"/>
</dbReference>
<evidence type="ECO:0000256" key="5">
    <source>
        <dbReference type="ARBA" id="ARBA00023239"/>
    </source>
</evidence>
<dbReference type="Pfam" id="PF00762">
    <property type="entry name" value="Ferrochelatase"/>
    <property type="match status" value="1"/>
</dbReference>
<evidence type="ECO:0000256" key="2">
    <source>
        <dbReference type="ARBA" id="ARBA00022723"/>
    </source>
</evidence>
<feature type="binding site" evidence="8">
    <location>
        <position position="274"/>
    </location>
    <ligand>
        <name>Fe(2+)</name>
        <dbReference type="ChEBI" id="CHEBI:29033"/>
    </ligand>
</feature>
<dbReference type="GO" id="GO:0046872">
    <property type="term" value="F:metal ion binding"/>
    <property type="evidence" value="ECO:0007669"/>
    <property type="project" value="UniProtKB-KW"/>
</dbReference>
<keyword evidence="3 8" id="KW-0408">Iron</keyword>
<keyword evidence="4 8" id="KW-0350">Heme biosynthesis</keyword>
<dbReference type="PANTHER" id="PTHR11108:SF1">
    <property type="entry name" value="FERROCHELATASE, MITOCHONDRIAL"/>
    <property type="match status" value="1"/>
</dbReference>
<name>A0A221SV72_9DEIO</name>
<dbReference type="NCBIfam" id="TIGR00109">
    <property type="entry name" value="hemH"/>
    <property type="match status" value="1"/>
</dbReference>
<organism evidence="10 11">
    <name type="scientific">Deinococcus ficus</name>
    <dbReference type="NCBI Taxonomy" id="317577"/>
    <lineage>
        <taxon>Bacteria</taxon>
        <taxon>Thermotogati</taxon>
        <taxon>Deinococcota</taxon>
        <taxon>Deinococci</taxon>
        <taxon>Deinococcales</taxon>
        <taxon>Deinococcaceae</taxon>
        <taxon>Deinococcus</taxon>
    </lineage>
</organism>
<dbReference type="CDD" id="cd00419">
    <property type="entry name" value="Ferrochelatase_C"/>
    <property type="match status" value="1"/>
</dbReference>
<keyword evidence="6 8" id="KW-0627">Porphyrin biosynthesis</keyword>
<evidence type="ECO:0000256" key="4">
    <source>
        <dbReference type="ARBA" id="ARBA00023133"/>
    </source>
</evidence>
<comment type="subcellular location">
    <subcellularLocation>
        <location evidence="8 9">Cytoplasm</location>
    </subcellularLocation>
</comment>
<comment type="function">
    <text evidence="8 9">Catalyzes the ferrous insertion into protoporphyrin IX.</text>
</comment>
<comment type="similarity">
    <text evidence="1 8 9">Belongs to the ferrochelatase family.</text>
</comment>
<comment type="catalytic activity">
    <reaction evidence="7">
        <text>Fe-coproporphyrin III + 2 H(+) = coproporphyrin III + Fe(2+)</text>
        <dbReference type="Rhea" id="RHEA:49572"/>
        <dbReference type="ChEBI" id="CHEBI:15378"/>
        <dbReference type="ChEBI" id="CHEBI:29033"/>
        <dbReference type="ChEBI" id="CHEBI:68438"/>
        <dbReference type="ChEBI" id="CHEBI:131725"/>
        <dbReference type="EC" id="4.99.1.9"/>
    </reaction>
    <physiologicalReaction direction="right-to-left" evidence="7">
        <dbReference type="Rhea" id="RHEA:49574"/>
    </physiologicalReaction>
</comment>
<gene>
    <name evidence="8" type="primary">hemH</name>
    <name evidence="10" type="ORF">DFI_05565</name>
</gene>
<dbReference type="RefSeq" id="WP_027462448.1">
    <property type="nucleotide sequence ID" value="NZ_CP021081.1"/>
</dbReference>
<evidence type="ECO:0000256" key="9">
    <source>
        <dbReference type="RuleBase" id="RU000607"/>
    </source>
</evidence>
<dbReference type="AlphaFoldDB" id="A0A221SV72"/>
<keyword evidence="2 8" id="KW-0479">Metal-binding</keyword>
<evidence type="ECO:0000256" key="8">
    <source>
        <dbReference type="HAMAP-Rule" id="MF_00323"/>
    </source>
</evidence>
<dbReference type="SUPFAM" id="SSF53800">
    <property type="entry name" value="Chelatase"/>
    <property type="match status" value="1"/>
</dbReference>
<evidence type="ECO:0000313" key="10">
    <source>
        <dbReference type="EMBL" id="ASN80537.1"/>
    </source>
</evidence>
<dbReference type="InterPro" id="IPR001015">
    <property type="entry name" value="Ferrochelatase"/>
</dbReference>
<dbReference type="GO" id="GO:0006783">
    <property type="term" value="P:heme biosynthetic process"/>
    <property type="evidence" value="ECO:0007669"/>
    <property type="project" value="UniProtKB-UniRule"/>
</dbReference>
<reference evidence="10 11" key="1">
    <citation type="submission" date="2017-05" db="EMBL/GenBank/DDBJ databases">
        <title>The complete genome sequence of Deinococcus ficus isolated from the rhizosphere of the Ficus religiosa L. in Taiwan.</title>
        <authorList>
            <person name="Wu K.-M."/>
            <person name="Liao T.-L."/>
            <person name="Liu Y.-M."/>
            <person name="Young C.-C."/>
            <person name="Tsai S.-F."/>
        </authorList>
    </citation>
    <scope>NUCLEOTIDE SEQUENCE [LARGE SCALE GENOMIC DNA]</scope>
    <source>
        <strain evidence="10 11">CC-FR2-10</strain>
    </source>
</reference>
<dbReference type="PANTHER" id="PTHR11108">
    <property type="entry name" value="FERROCHELATASE"/>
    <property type="match status" value="1"/>
</dbReference>
<dbReference type="PROSITE" id="PS00534">
    <property type="entry name" value="FERROCHELATASE"/>
    <property type="match status" value="1"/>
</dbReference>
<dbReference type="KEGG" id="dfc:DFI_05565"/>
<evidence type="ECO:0000256" key="6">
    <source>
        <dbReference type="ARBA" id="ARBA00023244"/>
    </source>
</evidence>
<evidence type="ECO:0000313" key="11">
    <source>
        <dbReference type="Proteomes" id="UP000259030"/>
    </source>
</evidence>
<dbReference type="CDD" id="cd03411">
    <property type="entry name" value="Ferrochelatase_N"/>
    <property type="match status" value="1"/>
</dbReference>
<dbReference type="InterPro" id="IPR033659">
    <property type="entry name" value="Ferrochelatase_N"/>
</dbReference>
<dbReference type="Proteomes" id="UP000259030">
    <property type="component" value="Chromosome"/>
</dbReference>
<dbReference type="STRING" id="317577.GCA_000419625_00036"/>
<dbReference type="Gene3D" id="3.40.50.1400">
    <property type="match status" value="2"/>
</dbReference>
<sequence length="321" mass="35201">MTTPDPTQTPVAPGTIGVLFMAYGGPESLEDMPGYLSDIRAGRVTPASVLDEITNNYRLIGGKSPLPEFTRAQVDATMAQLQKLGRPLKAYIGMRHWSPWIEDAVRDMLDDGIQQAVAIVLAPHYSSMSVAKYQKKIKAGLEMNHGHIDFVFIDDYHTEPGYITALADRVRQGIQEFPEGERDDVHVVLSAHSLPVRIKREGDPYADQLMESAQLVAKQAGLRDDQWSWSFQSAGRSPEPWLGPQLDEHLTDLAGKGVKKVVSVPVGFVSDHVEILFDIDIAAQEVAKELGMTLVRPPALNTDPLFIGTLASVIGRALPEA</sequence>
<dbReference type="InterPro" id="IPR033644">
    <property type="entry name" value="Ferrochelatase_C"/>
</dbReference>
<accession>A0A221SV72</accession>
<comment type="pathway">
    <text evidence="8 9">Porphyrin-containing compound metabolism; protoheme biosynthesis; protoheme from protoporphyrin-IX: step 1/1.</text>
</comment>
<dbReference type="InterPro" id="IPR019772">
    <property type="entry name" value="Ferrochelatase_AS"/>
</dbReference>
<proteinExistence type="inferred from homology"/>
<feature type="binding site" evidence="8">
    <location>
        <position position="192"/>
    </location>
    <ligand>
        <name>Fe(2+)</name>
        <dbReference type="ChEBI" id="CHEBI:29033"/>
    </ligand>
</feature>
<evidence type="ECO:0000256" key="7">
    <source>
        <dbReference type="ARBA" id="ARBA00024536"/>
    </source>
</evidence>
<dbReference type="FunFam" id="3.40.50.1400:FF:000007">
    <property type="entry name" value="Ferrochelatase"/>
    <property type="match status" value="1"/>
</dbReference>
<dbReference type="GO" id="GO:0004325">
    <property type="term" value="F:ferrochelatase activity"/>
    <property type="evidence" value="ECO:0007669"/>
    <property type="project" value="UniProtKB-UniRule"/>
</dbReference>
<comment type="catalytic activity">
    <reaction evidence="8 9">
        <text>heme b + 2 H(+) = protoporphyrin IX + Fe(2+)</text>
        <dbReference type="Rhea" id="RHEA:22584"/>
        <dbReference type="ChEBI" id="CHEBI:15378"/>
        <dbReference type="ChEBI" id="CHEBI:29033"/>
        <dbReference type="ChEBI" id="CHEBI:57306"/>
        <dbReference type="ChEBI" id="CHEBI:60344"/>
        <dbReference type="EC" id="4.98.1.1"/>
    </reaction>
</comment>
<keyword evidence="11" id="KW-1185">Reference proteome</keyword>
<evidence type="ECO:0000256" key="3">
    <source>
        <dbReference type="ARBA" id="ARBA00023004"/>
    </source>
</evidence>